<dbReference type="PANTHER" id="PTHR39450:SF1">
    <property type="entry name" value="DUF1667 DOMAIN-CONTAINING PROTEIN"/>
    <property type="match status" value="1"/>
</dbReference>
<dbReference type="AlphaFoldDB" id="A0A9D1P3P1"/>
<sequence>MNKTFTCILCPNGCEIRVQLDGTEILFADGNKCPKGAAYVEQEIKNPVRNIASSVLVVGGTMPLCSVRLTAPVPKSRIFDVMEKMKEMKVSAPVKAGDVLIPNVLGLGSDVIATRNVERQETDA</sequence>
<dbReference type="InterPro" id="IPR036593">
    <property type="entry name" value="CPE0013-like_sf"/>
</dbReference>
<accession>A0A9D1P3P1</accession>
<protein>
    <submittedName>
        <fullName evidence="1">DUF1667 domain-containing protein</fullName>
    </submittedName>
</protein>
<evidence type="ECO:0000313" key="2">
    <source>
        <dbReference type="Proteomes" id="UP000824169"/>
    </source>
</evidence>
<dbReference type="PANTHER" id="PTHR39450">
    <property type="entry name" value="MOLYBDOPTERIN OXIDOREDUCTASE, 4FE-4S CLUSTER-BINDING SUBUNIT"/>
    <property type="match status" value="1"/>
</dbReference>
<name>A0A9D1P3P1_9FIRM</name>
<evidence type="ECO:0000313" key="1">
    <source>
        <dbReference type="EMBL" id="HIV25099.1"/>
    </source>
</evidence>
<proteinExistence type="predicted"/>
<dbReference type="SUPFAM" id="SSF160148">
    <property type="entry name" value="CPE0013-like"/>
    <property type="match status" value="1"/>
</dbReference>
<dbReference type="InterPro" id="IPR012460">
    <property type="entry name" value="DUF1667"/>
</dbReference>
<reference evidence="1" key="1">
    <citation type="submission" date="2020-10" db="EMBL/GenBank/DDBJ databases">
        <authorList>
            <person name="Gilroy R."/>
        </authorList>
    </citation>
    <scope>NUCLEOTIDE SEQUENCE</scope>
    <source>
        <strain evidence="1">CHK188-20938</strain>
    </source>
</reference>
<dbReference type="Gene3D" id="3.10.530.10">
    <property type="entry name" value="CPE0013-like"/>
    <property type="match status" value="1"/>
</dbReference>
<dbReference type="Pfam" id="PF07892">
    <property type="entry name" value="DUF1667"/>
    <property type="match status" value="1"/>
</dbReference>
<reference evidence="1" key="2">
    <citation type="journal article" date="2021" name="PeerJ">
        <title>Extensive microbial diversity within the chicken gut microbiome revealed by metagenomics and culture.</title>
        <authorList>
            <person name="Gilroy R."/>
            <person name="Ravi A."/>
            <person name="Getino M."/>
            <person name="Pursley I."/>
            <person name="Horton D.L."/>
            <person name="Alikhan N.F."/>
            <person name="Baker D."/>
            <person name="Gharbi K."/>
            <person name="Hall N."/>
            <person name="Watson M."/>
            <person name="Adriaenssens E.M."/>
            <person name="Foster-Nyarko E."/>
            <person name="Jarju S."/>
            <person name="Secka A."/>
            <person name="Antonio M."/>
            <person name="Oren A."/>
            <person name="Chaudhuri R.R."/>
            <person name="La Ragione R."/>
            <person name="Hildebrand F."/>
            <person name="Pallen M.J."/>
        </authorList>
    </citation>
    <scope>NUCLEOTIDE SEQUENCE</scope>
    <source>
        <strain evidence="1">CHK188-20938</strain>
    </source>
</reference>
<gene>
    <name evidence="1" type="ORF">IAB71_04825</name>
</gene>
<dbReference type="Proteomes" id="UP000824169">
    <property type="component" value="Unassembled WGS sequence"/>
</dbReference>
<dbReference type="EMBL" id="DVOO01000013">
    <property type="protein sequence ID" value="HIV25099.1"/>
    <property type="molecule type" value="Genomic_DNA"/>
</dbReference>
<comment type="caution">
    <text evidence="1">The sequence shown here is derived from an EMBL/GenBank/DDBJ whole genome shotgun (WGS) entry which is preliminary data.</text>
</comment>
<organism evidence="1 2">
    <name type="scientific">Candidatus Scatomonas pullistercoris</name>
    <dbReference type="NCBI Taxonomy" id="2840920"/>
    <lineage>
        <taxon>Bacteria</taxon>
        <taxon>Bacillati</taxon>
        <taxon>Bacillota</taxon>
        <taxon>Clostridia</taxon>
        <taxon>Lachnospirales</taxon>
        <taxon>Lachnospiraceae</taxon>
        <taxon>Lachnospiraceae incertae sedis</taxon>
        <taxon>Candidatus Scatomonas</taxon>
    </lineage>
</organism>